<evidence type="ECO:0000313" key="2">
    <source>
        <dbReference type="EMBL" id="PRW89904.1"/>
    </source>
</evidence>
<organism evidence="2 3">
    <name type="scientific">Pseudomonas fluorescens</name>
    <dbReference type="NCBI Taxonomy" id="294"/>
    <lineage>
        <taxon>Bacteria</taxon>
        <taxon>Pseudomonadati</taxon>
        <taxon>Pseudomonadota</taxon>
        <taxon>Gammaproteobacteria</taxon>
        <taxon>Pseudomonadales</taxon>
        <taxon>Pseudomonadaceae</taxon>
        <taxon>Pseudomonas</taxon>
    </lineage>
</organism>
<feature type="region of interest" description="Disordered" evidence="1">
    <location>
        <begin position="48"/>
        <end position="93"/>
    </location>
</feature>
<dbReference type="Proteomes" id="UP000239731">
    <property type="component" value="Unassembled WGS sequence"/>
</dbReference>
<proteinExistence type="predicted"/>
<gene>
    <name evidence="2" type="ORF">C7A10_19370</name>
</gene>
<dbReference type="EMBL" id="PVUH01000013">
    <property type="protein sequence ID" value="PRW89904.1"/>
    <property type="molecule type" value="Genomic_DNA"/>
</dbReference>
<feature type="compositionally biased region" description="Low complexity" evidence="1">
    <location>
        <begin position="83"/>
        <end position="93"/>
    </location>
</feature>
<name>A0A2T0I3L2_PSEFL</name>
<comment type="caution">
    <text evidence="2">The sequence shown here is derived from an EMBL/GenBank/DDBJ whole genome shotgun (WGS) entry which is preliminary data.</text>
</comment>
<evidence type="ECO:0000313" key="3">
    <source>
        <dbReference type="Proteomes" id="UP000239731"/>
    </source>
</evidence>
<protein>
    <submittedName>
        <fullName evidence="2">Uncharacterized protein</fullName>
    </submittedName>
</protein>
<sequence>MIRELIEKAKTADKDGLLEMLKDLGLKADQRKSEDTLRSELLAGLEKALADEADDENAPNPDLAPGNAGTAGLADPKTTGDPEAGTGAAAHSAAVETVQVAADPGPGRHIGPFTVNGEDGQVYLPEALVRDATIPGINMKLVAGDPPTASALAEVQAPDLDDVDDEERSVPVTGNRLLRNTRTGCEFVWTTELAKLSYMQEV</sequence>
<evidence type="ECO:0000256" key="1">
    <source>
        <dbReference type="SAM" id="MobiDB-lite"/>
    </source>
</evidence>
<dbReference type="AlphaFoldDB" id="A0A2T0I3L2"/>
<accession>A0A2T0I3L2</accession>
<reference evidence="2 3" key="1">
    <citation type="submission" date="2018-03" db="EMBL/GenBank/DDBJ databases">
        <title>Blue discolouration in mozzarella cheese caused by Pseudomonas fluorescens.</title>
        <authorList>
            <person name="Chiesa F."/>
            <person name="Dalmasso A."/>
            <person name="Lomonaco S."/>
        </authorList>
    </citation>
    <scope>NUCLEOTIDE SEQUENCE [LARGE SCALE GENOMIC DNA]</scope>
    <source>
        <strain evidence="2 3">11293</strain>
    </source>
</reference>
<dbReference type="RefSeq" id="WP_106118251.1">
    <property type="nucleotide sequence ID" value="NZ_PVUH01000013.1"/>
</dbReference>